<keyword evidence="1" id="KW-1133">Transmembrane helix</keyword>
<feature type="transmembrane region" description="Helical" evidence="1">
    <location>
        <begin position="160"/>
        <end position="180"/>
    </location>
</feature>
<feature type="transmembrane region" description="Helical" evidence="1">
    <location>
        <begin position="89"/>
        <end position="116"/>
    </location>
</feature>
<organism evidence="2">
    <name type="scientific">bioreactor metagenome</name>
    <dbReference type="NCBI Taxonomy" id="1076179"/>
    <lineage>
        <taxon>unclassified sequences</taxon>
        <taxon>metagenomes</taxon>
        <taxon>ecological metagenomes</taxon>
    </lineage>
</organism>
<dbReference type="GO" id="GO:0140359">
    <property type="term" value="F:ABC-type transporter activity"/>
    <property type="evidence" value="ECO:0007669"/>
    <property type="project" value="InterPro"/>
</dbReference>
<dbReference type="GO" id="GO:0005886">
    <property type="term" value="C:plasma membrane"/>
    <property type="evidence" value="ECO:0007669"/>
    <property type="project" value="UniProtKB-SubCell"/>
</dbReference>
<dbReference type="Pfam" id="PF12730">
    <property type="entry name" value="ABC2_membrane_4"/>
    <property type="match status" value="1"/>
</dbReference>
<dbReference type="EMBL" id="VSSQ01000979">
    <property type="protein sequence ID" value="MPM03751.1"/>
    <property type="molecule type" value="Genomic_DNA"/>
</dbReference>
<comment type="caution">
    <text evidence="2">The sequence shown here is derived from an EMBL/GenBank/DDBJ whole genome shotgun (WGS) entry which is preliminary data.</text>
</comment>
<dbReference type="PANTHER" id="PTHR37305">
    <property type="entry name" value="INTEGRAL MEMBRANE PROTEIN-RELATED"/>
    <property type="match status" value="1"/>
</dbReference>
<dbReference type="PANTHER" id="PTHR37305:SF1">
    <property type="entry name" value="MEMBRANE PROTEIN"/>
    <property type="match status" value="1"/>
</dbReference>
<dbReference type="AlphaFoldDB" id="A0A644WJN4"/>
<feature type="transmembrane region" description="Helical" evidence="1">
    <location>
        <begin position="128"/>
        <end position="153"/>
    </location>
</feature>
<sequence>MNKLLTANFARLKKDKVFWIGMTFMFAAGIFGAIMKLINDPTATADQLALIFPVFIGIVSAAFCSLFMGTEYSDGTIRNKLIVGHARNAVYLSNLITCSVAGIFMCLSYIAAVAAFGIPLLGLSERSMWPVAVLILVAFIMVIATAALFTLMCMLNQNKATAAVICILFIVALLVVASMINARLEAPRYYDNYVFTDSLGNAAAGREENPQYLTGMKREIYQFFLDFLPAGQAIEISSLSAPHLWLMPLYSLIIALVSTVCGLLCFRKKDLK</sequence>
<feature type="transmembrane region" description="Helical" evidence="1">
    <location>
        <begin position="17"/>
        <end position="38"/>
    </location>
</feature>
<gene>
    <name evidence="2" type="ORF">SDC9_50018</name>
</gene>
<feature type="transmembrane region" description="Helical" evidence="1">
    <location>
        <begin position="50"/>
        <end position="68"/>
    </location>
</feature>
<keyword evidence="1" id="KW-0472">Membrane</keyword>
<evidence type="ECO:0008006" key="3">
    <source>
        <dbReference type="Google" id="ProtNLM"/>
    </source>
</evidence>
<feature type="transmembrane region" description="Helical" evidence="1">
    <location>
        <begin position="245"/>
        <end position="266"/>
    </location>
</feature>
<evidence type="ECO:0000256" key="1">
    <source>
        <dbReference type="SAM" id="Phobius"/>
    </source>
</evidence>
<proteinExistence type="predicted"/>
<keyword evidence="1" id="KW-0812">Transmembrane</keyword>
<name>A0A644WJN4_9ZZZZ</name>
<accession>A0A644WJN4</accession>
<protein>
    <recommendedName>
        <fullName evidence="3">ABC-2 type transporter domain-containing protein</fullName>
    </recommendedName>
</protein>
<reference evidence="2" key="1">
    <citation type="submission" date="2019-08" db="EMBL/GenBank/DDBJ databases">
        <authorList>
            <person name="Kucharzyk K."/>
            <person name="Murdoch R.W."/>
            <person name="Higgins S."/>
            <person name="Loffler F."/>
        </authorList>
    </citation>
    <scope>NUCLEOTIDE SEQUENCE</scope>
</reference>
<evidence type="ECO:0000313" key="2">
    <source>
        <dbReference type="EMBL" id="MPM03751.1"/>
    </source>
</evidence>